<accession>A0A562ST52</accession>
<evidence type="ECO:0000256" key="2">
    <source>
        <dbReference type="ARBA" id="ARBA00023125"/>
    </source>
</evidence>
<comment type="similarity">
    <text evidence="1">Belongs to the 'phage' integrase family.</text>
</comment>
<protein>
    <submittedName>
        <fullName evidence="5">Site-specific recombinase XerD</fullName>
    </submittedName>
</protein>
<comment type="caution">
    <text evidence="5">The sequence shown here is derived from an EMBL/GenBank/DDBJ whole genome shotgun (WGS) entry which is preliminary data.</text>
</comment>
<name>A0A562ST52_CHIJA</name>
<dbReference type="PANTHER" id="PTHR30349:SF64">
    <property type="entry name" value="PROPHAGE INTEGRASE INTD-RELATED"/>
    <property type="match status" value="1"/>
</dbReference>
<dbReference type="InterPro" id="IPR035386">
    <property type="entry name" value="Arm-DNA-bind_5"/>
</dbReference>
<dbReference type="Gene3D" id="1.10.443.10">
    <property type="entry name" value="Intergrase catalytic core"/>
    <property type="match status" value="1"/>
</dbReference>
<dbReference type="GO" id="GO:0006310">
    <property type="term" value="P:DNA recombination"/>
    <property type="evidence" value="ECO:0007669"/>
    <property type="project" value="UniProtKB-KW"/>
</dbReference>
<dbReference type="GO" id="GO:0003677">
    <property type="term" value="F:DNA binding"/>
    <property type="evidence" value="ECO:0007669"/>
    <property type="project" value="UniProtKB-KW"/>
</dbReference>
<dbReference type="Pfam" id="PF00589">
    <property type="entry name" value="Phage_integrase"/>
    <property type="match status" value="1"/>
</dbReference>
<dbReference type="GO" id="GO:0015074">
    <property type="term" value="P:DNA integration"/>
    <property type="evidence" value="ECO:0007669"/>
    <property type="project" value="InterPro"/>
</dbReference>
<gene>
    <name evidence="5" type="ORF">LX66_4643</name>
</gene>
<dbReference type="InterPro" id="IPR002104">
    <property type="entry name" value="Integrase_catalytic"/>
</dbReference>
<proteinExistence type="inferred from homology"/>
<dbReference type="AlphaFoldDB" id="A0A562ST52"/>
<dbReference type="Pfam" id="PF13102">
    <property type="entry name" value="Phage_int_SAM_5"/>
    <property type="match status" value="1"/>
</dbReference>
<evidence type="ECO:0000313" key="5">
    <source>
        <dbReference type="EMBL" id="TWI84278.1"/>
    </source>
</evidence>
<dbReference type="Pfam" id="PF17293">
    <property type="entry name" value="Arm-DNA-bind_5"/>
    <property type="match status" value="1"/>
</dbReference>
<dbReference type="Gene3D" id="1.10.150.130">
    <property type="match status" value="1"/>
</dbReference>
<dbReference type="InterPro" id="IPR011010">
    <property type="entry name" value="DNA_brk_join_enz"/>
</dbReference>
<reference evidence="5 6" key="1">
    <citation type="journal article" date="2013" name="Stand. Genomic Sci.">
        <title>Genomic Encyclopedia of Type Strains, Phase I: The one thousand microbial genomes (KMG-I) project.</title>
        <authorList>
            <person name="Kyrpides N.C."/>
            <person name="Woyke T."/>
            <person name="Eisen J.A."/>
            <person name="Garrity G."/>
            <person name="Lilburn T.G."/>
            <person name="Beck B.J."/>
            <person name="Whitman W.B."/>
            <person name="Hugenholtz P."/>
            <person name="Klenk H.P."/>
        </authorList>
    </citation>
    <scope>NUCLEOTIDE SEQUENCE [LARGE SCALE GENOMIC DNA]</scope>
    <source>
        <strain evidence="5 6">DSM 13484</strain>
    </source>
</reference>
<dbReference type="OrthoDB" id="892893at2"/>
<dbReference type="Proteomes" id="UP000316778">
    <property type="component" value="Unassembled WGS sequence"/>
</dbReference>
<evidence type="ECO:0000313" key="6">
    <source>
        <dbReference type="Proteomes" id="UP000316778"/>
    </source>
</evidence>
<dbReference type="EMBL" id="VLLG01000005">
    <property type="protein sequence ID" value="TWI84278.1"/>
    <property type="molecule type" value="Genomic_DNA"/>
</dbReference>
<keyword evidence="2" id="KW-0238">DNA-binding</keyword>
<evidence type="ECO:0000256" key="3">
    <source>
        <dbReference type="ARBA" id="ARBA00023172"/>
    </source>
</evidence>
<dbReference type="CDD" id="cd01185">
    <property type="entry name" value="INTN1_C_like"/>
    <property type="match status" value="1"/>
</dbReference>
<dbReference type="InterPro" id="IPR050090">
    <property type="entry name" value="Tyrosine_recombinase_XerCD"/>
</dbReference>
<evidence type="ECO:0000256" key="1">
    <source>
        <dbReference type="ARBA" id="ARBA00008857"/>
    </source>
</evidence>
<dbReference type="InterPro" id="IPR013762">
    <property type="entry name" value="Integrase-like_cat_sf"/>
</dbReference>
<dbReference type="SUPFAM" id="SSF56349">
    <property type="entry name" value="DNA breaking-rejoining enzymes"/>
    <property type="match status" value="1"/>
</dbReference>
<evidence type="ECO:0000259" key="4">
    <source>
        <dbReference type="PROSITE" id="PS51898"/>
    </source>
</evidence>
<dbReference type="InterPro" id="IPR025269">
    <property type="entry name" value="SAM-like_dom"/>
</dbReference>
<keyword evidence="3" id="KW-0233">DNA recombination</keyword>
<dbReference type="RefSeq" id="WP_145717827.1">
    <property type="nucleotide sequence ID" value="NZ_BAAAFY010000002.1"/>
</dbReference>
<dbReference type="PANTHER" id="PTHR30349">
    <property type="entry name" value="PHAGE INTEGRASE-RELATED"/>
    <property type="match status" value="1"/>
</dbReference>
<sequence length="417" mass="48076">MEKGHQSFAILFWLNRHRCKNDKPAIYLRLTVGSKRTELSTYRHVDSHLWNQAGQCVKGNSDEAQAINQQLTVMKADLHRHYSHLLALGKPISAESLKNAYLGIGEQQRTLMQAFEHYNRRFAEKVKAGKKSTGTLKRLEIGKGKVIAFLKHQYRVSDKQLNDLKHSFAADFEHFLTTVQGMTGNTAFQYLKILKQVVKMAVEHGWLMVNPFAAFKCRYEEPERERLTMEEIMTLYNKELHLDRLKEVRDVFIFCCFTGHAYQDVLNLKPDNVVTGIDGEKWVVKNRVKTDNPERVPLLPIALEIVERYKDHPYCKIYGCLLPVNSNQRYNGYLKEIATICGIKKHLTTHTARHTFATTVTLEHDVPLETVSQLLGHKSVRTTQIYAKITQRKISNNMRALKDRLFGEGRPLRAGTL</sequence>
<dbReference type="InterPro" id="IPR010998">
    <property type="entry name" value="Integrase_recombinase_N"/>
</dbReference>
<feature type="domain" description="Tyr recombinase" evidence="4">
    <location>
        <begin position="222"/>
        <end position="399"/>
    </location>
</feature>
<dbReference type="PROSITE" id="PS51898">
    <property type="entry name" value="TYR_RECOMBINASE"/>
    <property type="match status" value="1"/>
</dbReference>
<keyword evidence="6" id="KW-1185">Reference proteome</keyword>
<organism evidence="5 6">
    <name type="scientific">Chitinophaga japonensis</name>
    <name type="common">Flexibacter japonensis</name>
    <dbReference type="NCBI Taxonomy" id="104662"/>
    <lineage>
        <taxon>Bacteria</taxon>
        <taxon>Pseudomonadati</taxon>
        <taxon>Bacteroidota</taxon>
        <taxon>Chitinophagia</taxon>
        <taxon>Chitinophagales</taxon>
        <taxon>Chitinophagaceae</taxon>
        <taxon>Chitinophaga</taxon>
    </lineage>
</organism>